<evidence type="ECO:0000313" key="3">
    <source>
        <dbReference type="Proteomes" id="UP001190700"/>
    </source>
</evidence>
<protein>
    <submittedName>
        <fullName evidence="2">Uncharacterized protein</fullName>
    </submittedName>
</protein>
<dbReference type="EMBL" id="LGRX02032148">
    <property type="protein sequence ID" value="KAK3244192.1"/>
    <property type="molecule type" value="Genomic_DNA"/>
</dbReference>
<dbReference type="AlphaFoldDB" id="A0AAE0EXU8"/>
<accession>A0AAE0EXU8</accession>
<name>A0AAE0EXU8_9CHLO</name>
<sequence>MSAVKMRERLRKQELDEELAAIFRGAQAEIAKAAREQEAARVRDERSDIQADSEWQRIFTAAEKEITRLEKAALAAEKAAEQAAEKTRKVSEAKNKKRAVNGQDRRKLLLCNNGSNRAWGQSGHGLRGHPQPFQWTSPIRQPSKTTQQKINIIIAIACFACVQVCITGV</sequence>
<evidence type="ECO:0000313" key="2">
    <source>
        <dbReference type="EMBL" id="KAK3244192.1"/>
    </source>
</evidence>
<reference evidence="2 3" key="1">
    <citation type="journal article" date="2015" name="Genome Biol. Evol.">
        <title>Comparative Genomics of a Bacterivorous Green Alga Reveals Evolutionary Causalities and Consequences of Phago-Mixotrophic Mode of Nutrition.</title>
        <authorList>
            <person name="Burns J.A."/>
            <person name="Paasch A."/>
            <person name="Narechania A."/>
            <person name="Kim E."/>
        </authorList>
    </citation>
    <scope>NUCLEOTIDE SEQUENCE [LARGE SCALE GENOMIC DNA]</scope>
    <source>
        <strain evidence="2 3">PLY_AMNH</strain>
    </source>
</reference>
<dbReference type="Proteomes" id="UP001190700">
    <property type="component" value="Unassembled WGS sequence"/>
</dbReference>
<organism evidence="2 3">
    <name type="scientific">Cymbomonas tetramitiformis</name>
    <dbReference type="NCBI Taxonomy" id="36881"/>
    <lineage>
        <taxon>Eukaryota</taxon>
        <taxon>Viridiplantae</taxon>
        <taxon>Chlorophyta</taxon>
        <taxon>Pyramimonadophyceae</taxon>
        <taxon>Pyramimonadales</taxon>
        <taxon>Pyramimonadaceae</taxon>
        <taxon>Cymbomonas</taxon>
    </lineage>
</organism>
<gene>
    <name evidence="2" type="ORF">CYMTET_46186</name>
</gene>
<evidence type="ECO:0000256" key="1">
    <source>
        <dbReference type="SAM" id="Coils"/>
    </source>
</evidence>
<proteinExistence type="predicted"/>
<keyword evidence="1" id="KW-0175">Coiled coil</keyword>
<comment type="caution">
    <text evidence="2">The sequence shown here is derived from an EMBL/GenBank/DDBJ whole genome shotgun (WGS) entry which is preliminary data.</text>
</comment>
<keyword evidence="3" id="KW-1185">Reference proteome</keyword>
<feature type="coiled-coil region" evidence="1">
    <location>
        <begin position="59"/>
        <end position="96"/>
    </location>
</feature>